<protein>
    <submittedName>
        <fullName evidence="3">Adhesin</fullName>
    </submittedName>
</protein>
<accession>A0ABW9L188</accession>
<proteinExistence type="predicted"/>
<dbReference type="EMBL" id="JBKAMQ010000002">
    <property type="protein sequence ID" value="MFN6509143.1"/>
    <property type="molecule type" value="Genomic_DNA"/>
</dbReference>
<dbReference type="GeneID" id="300796919"/>
<dbReference type="Pfam" id="PF21527">
    <property type="entry name" value="Stv"/>
    <property type="match status" value="1"/>
</dbReference>
<dbReference type="Proteomes" id="UP001635788">
    <property type="component" value="Unassembled WGS sequence"/>
</dbReference>
<evidence type="ECO:0000259" key="2">
    <source>
        <dbReference type="Pfam" id="PF21527"/>
    </source>
</evidence>
<name>A0ABW9L188_XANCT</name>
<feature type="domain" description="Putative adhesin Stv" evidence="2">
    <location>
        <begin position="29"/>
        <end position="173"/>
    </location>
</feature>
<evidence type="ECO:0000313" key="3">
    <source>
        <dbReference type="EMBL" id="MFN6509143.1"/>
    </source>
</evidence>
<evidence type="ECO:0000313" key="4">
    <source>
        <dbReference type="Proteomes" id="UP001635788"/>
    </source>
</evidence>
<evidence type="ECO:0000256" key="1">
    <source>
        <dbReference type="SAM" id="MobiDB-lite"/>
    </source>
</evidence>
<sequence length="176" mass="19111">MFVPSGHTRVQRSSERPSRPANPHGLRVVVCEGHGELIQSSSGVNPRFRVPAGIEIVIFGMGMGLDDEHGVAIGKSRALPARLPTEWDPQSSEYDTSSAGGAVRVNTPGRRIYRVNELCPDLTLYAHNEPGMDAITPPQPGSYSASIGNPVTLRTICEQYRQEGAQIFWAACTVNR</sequence>
<dbReference type="InterPro" id="IPR049002">
    <property type="entry name" value="Stv"/>
</dbReference>
<gene>
    <name evidence="3" type="ORF">ACK3FC_18500</name>
</gene>
<keyword evidence="4" id="KW-1185">Reference proteome</keyword>
<reference evidence="3 4" key="1">
    <citation type="submission" date="2024-12" db="EMBL/GenBank/DDBJ databases">
        <authorList>
            <person name="Alaofin S."/>
            <person name="Velasco D."/>
            <person name="Li D."/>
            <person name="Baldwin T."/>
            <person name="Liu Z."/>
            <person name="Schachterle J.K."/>
        </authorList>
    </citation>
    <scope>NUCLEOTIDE SEQUENCE [LARGE SCALE GENOMIC DNA]</scope>
    <source>
        <strain evidence="3 4">B1</strain>
    </source>
</reference>
<feature type="region of interest" description="Disordered" evidence="1">
    <location>
        <begin position="1"/>
        <end position="25"/>
    </location>
</feature>
<dbReference type="RefSeq" id="WP_386263178.1">
    <property type="nucleotide sequence ID" value="NZ_CP064001.1"/>
</dbReference>
<organism evidence="3 4">
    <name type="scientific">Xanthomonas translucens pv. translucens</name>
    <dbReference type="NCBI Taxonomy" id="134875"/>
    <lineage>
        <taxon>Bacteria</taxon>
        <taxon>Pseudomonadati</taxon>
        <taxon>Pseudomonadota</taxon>
        <taxon>Gammaproteobacteria</taxon>
        <taxon>Lysobacterales</taxon>
        <taxon>Lysobacteraceae</taxon>
        <taxon>Xanthomonas</taxon>
        <taxon>Xanthomonas translucens group</taxon>
    </lineage>
</organism>
<comment type="caution">
    <text evidence="3">The sequence shown here is derived from an EMBL/GenBank/DDBJ whole genome shotgun (WGS) entry which is preliminary data.</text>
</comment>